<dbReference type="KEGG" id="medw:NCTC10132_01001"/>
<reference evidence="2" key="1">
    <citation type="submission" date="2018-06" db="EMBL/GenBank/DDBJ databases">
        <authorList>
            <consortium name="Pathogen Informatics"/>
        </authorList>
    </citation>
    <scope>NUCLEOTIDE SEQUENCE [LARGE SCALE GENOMIC DNA]</scope>
    <source>
        <strain evidence="2">NCTC10132</strain>
    </source>
</reference>
<dbReference type="Proteomes" id="UP000257559">
    <property type="component" value="Chromosome"/>
</dbReference>
<evidence type="ECO:0000313" key="1">
    <source>
        <dbReference type="EMBL" id="SYV97635.1"/>
    </source>
</evidence>
<sequence>MNETLLKETFYRLAKNELAAKGIDDPAQIEALMKKYYDEINNVRNSNIKDDRAKKLVDKPIELQ</sequence>
<evidence type="ECO:0000313" key="2">
    <source>
        <dbReference type="Proteomes" id="UP000257559"/>
    </source>
</evidence>
<protein>
    <submittedName>
        <fullName evidence="1">Uncharacterized protein</fullName>
    </submittedName>
</protein>
<name>A0A3B0PSN7_9BACT</name>
<organism evidence="1 2">
    <name type="scientific">Mycoplasmopsis edwardii</name>
    <dbReference type="NCBI Taxonomy" id="53558"/>
    <lineage>
        <taxon>Bacteria</taxon>
        <taxon>Bacillati</taxon>
        <taxon>Mycoplasmatota</taxon>
        <taxon>Mycoplasmoidales</taxon>
        <taxon>Metamycoplasmataceae</taxon>
        <taxon>Mycoplasmopsis</taxon>
    </lineage>
</organism>
<dbReference type="OrthoDB" id="400340at2"/>
<proteinExistence type="predicted"/>
<gene>
    <name evidence="1" type="ORF">NCTC10132_01001</name>
</gene>
<keyword evidence="2" id="KW-1185">Reference proteome</keyword>
<dbReference type="EMBL" id="LS991951">
    <property type="protein sequence ID" value="SYV97635.1"/>
    <property type="molecule type" value="Genomic_DNA"/>
</dbReference>
<accession>A0A3B0PSN7</accession>
<dbReference type="RefSeq" id="WP_117275532.1">
    <property type="nucleotide sequence ID" value="NZ_LS991951.1"/>
</dbReference>
<dbReference type="AlphaFoldDB" id="A0A3B0PSN7"/>